<dbReference type="PANTHER" id="PTHR47599:SF2">
    <property type="match status" value="1"/>
</dbReference>
<name>A0A2I0V936_9ASPA</name>
<reference evidence="1 2" key="1">
    <citation type="journal article" date="2016" name="Sci. Rep.">
        <title>The Dendrobium catenatum Lindl. genome sequence provides insights into polysaccharide synthase, floral development and adaptive evolution.</title>
        <authorList>
            <person name="Zhang G.Q."/>
            <person name="Xu Q."/>
            <person name="Bian C."/>
            <person name="Tsai W.C."/>
            <person name="Yeh C.M."/>
            <person name="Liu K.W."/>
            <person name="Yoshida K."/>
            <person name="Zhang L.S."/>
            <person name="Chang S.B."/>
            <person name="Chen F."/>
            <person name="Shi Y."/>
            <person name="Su Y.Y."/>
            <person name="Zhang Y.Q."/>
            <person name="Chen L.J."/>
            <person name="Yin Y."/>
            <person name="Lin M."/>
            <person name="Huang H."/>
            <person name="Deng H."/>
            <person name="Wang Z.W."/>
            <person name="Zhu S.L."/>
            <person name="Zhao X."/>
            <person name="Deng C."/>
            <person name="Niu S.C."/>
            <person name="Huang J."/>
            <person name="Wang M."/>
            <person name="Liu G.H."/>
            <person name="Yang H.J."/>
            <person name="Xiao X.J."/>
            <person name="Hsiao Y.Y."/>
            <person name="Wu W.L."/>
            <person name="Chen Y.Y."/>
            <person name="Mitsuda N."/>
            <person name="Ohme-Takagi M."/>
            <person name="Luo Y.B."/>
            <person name="Van de Peer Y."/>
            <person name="Liu Z.J."/>
        </authorList>
    </citation>
    <scope>NUCLEOTIDE SEQUENCE [LARGE SCALE GENOMIC DNA]</scope>
    <source>
        <tissue evidence="1">The whole plant</tissue>
    </source>
</reference>
<evidence type="ECO:0000313" key="2">
    <source>
        <dbReference type="Proteomes" id="UP000233837"/>
    </source>
</evidence>
<dbReference type="InterPro" id="IPR051596">
    <property type="entry name" value="Caulimoviridae_Movement"/>
</dbReference>
<dbReference type="InterPro" id="IPR028919">
    <property type="entry name" value="Viral_movement"/>
</dbReference>
<dbReference type="EMBL" id="KZ504038">
    <property type="protein sequence ID" value="PKU59909.1"/>
    <property type="molecule type" value="Genomic_DNA"/>
</dbReference>
<dbReference type="AlphaFoldDB" id="A0A2I0V936"/>
<dbReference type="Pfam" id="PF01107">
    <property type="entry name" value="MP"/>
    <property type="match status" value="1"/>
</dbReference>
<reference evidence="1 2" key="2">
    <citation type="journal article" date="2017" name="Nature">
        <title>The Apostasia genome and the evolution of orchids.</title>
        <authorList>
            <person name="Zhang G.Q."/>
            <person name="Liu K.W."/>
            <person name="Li Z."/>
            <person name="Lohaus R."/>
            <person name="Hsiao Y.Y."/>
            <person name="Niu S.C."/>
            <person name="Wang J.Y."/>
            <person name="Lin Y.C."/>
            <person name="Xu Q."/>
            <person name="Chen L.J."/>
            <person name="Yoshida K."/>
            <person name="Fujiwara S."/>
            <person name="Wang Z.W."/>
            <person name="Zhang Y.Q."/>
            <person name="Mitsuda N."/>
            <person name="Wang M."/>
            <person name="Liu G.H."/>
            <person name="Pecoraro L."/>
            <person name="Huang H.X."/>
            <person name="Xiao X.J."/>
            <person name="Lin M."/>
            <person name="Wu X.Y."/>
            <person name="Wu W.L."/>
            <person name="Chen Y.Y."/>
            <person name="Chang S.B."/>
            <person name="Sakamoto S."/>
            <person name="Ohme-Takagi M."/>
            <person name="Yagi M."/>
            <person name="Zeng S.J."/>
            <person name="Shen C.Y."/>
            <person name="Yeh C.M."/>
            <person name="Luo Y.B."/>
            <person name="Tsai W.C."/>
            <person name="Van de Peer Y."/>
            <person name="Liu Z.J."/>
        </authorList>
    </citation>
    <scope>NUCLEOTIDE SEQUENCE [LARGE SCALE GENOMIC DNA]</scope>
    <source>
        <tissue evidence="1">The whole plant</tissue>
    </source>
</reference>
<dbReference type="PANTHER" id="PTHR47599">
    <property type="entry name" value="CELL-TO-CELL MOVEMENT PROTEIN"/>
    <property type="match status" value="1"/>
</dbReference>
<gene>
    <name evidence="1" type="ORF">MA16_Dca019611</name>
</gene>
<proteinExistence type="predicted"/>
<dbReference type="Proteomes" id="UP000233837">
    <property type="component" value="Unassembled WGS sequence"/>
</dbReference>
<accession>A0A2I0V936</accession>
<organism evidence="1 2">
    <name type="scientific">Dendrobium catenatum</name>
    <dbReference type="NCBI Taxonomy" id="906689"/>
    <lineage>
        <taxon>Eukaryota</taxon>
        <taxon>Viridiplantae</taxon>
        <taxon>Streptophyta</taxon>
        <taxon>Embryophyta</taxon>
        <taxon>Tracheophyta</taxon>
        <taxon>Spermatophyta</taxon>
        <taxon>Magnoliopsida</taxon>
        <taxon>Liliopsida</taxon>
        <taxon>Asparagales</taxon>
        <taxon>Orchidaceae</taxon>
        <taxon>Epidendroideae</taxon>
        <taxon>Malaxideae</taxon>
        <taxon>Dendrobiinae</taxon>
        <taxon>Dendrobium</taxon>
    </lineage>
</organism>
<keyword evidence="2" id="KW-1185">Reference proteome</keyword>
<protein>
    <submittedName>
        <fullName evidence="1">Uncharacterized protein</fullName>
    </submittedName>
</protein>
<sequence length="249" mass="28537">MQDYKYLHIGLIQIAFKPLTLRGLNASILARLRDGRCINWAQSHMGVMETSLCHGPDYFNTFPNLSLTLTDVHLFEAIKLHLQLHGYNFLPRSETIALIFRIHFKVMNTLSPKVKKIVQPNSRTTLIEINLLASNIATNRVIKWNEVTFPDQWILPQVITSKPIINQDIDQIFQTSDGDVEVRFNPRRSINLPRISIPSTSGDEIKIANSDETDIASTPGLTFNRNRIFHPVRDSQEFRSPTPSEMQFQ</sequence>
<evidence type="ECO:0000313" key="1">
    <source>
        <dbReference type="EMBL" id="PKU59909.1"/>
    </source>
</evidence>